<dbReference type="InterPro" id="IPR001769">
    <property type="entry name" value="Gingipain"/>
</dbReference>
<dbReference type="GO" id="GO:0008234">
    <property type="term" value="F:cysteine-type peptidase activity"/>
    <property type="evidence" value="ECO:0007669"/>
    <property type="project" value="InterPro"/>
</dbReference>
<dbReference type="Gene3D" id="2.60.40.4070">
    <property type="match status" value="1"/>
</dbReference>
<reference evidence="5" key="1">
    <citation type="submission" date="2010-08" db="EMBL/GenBank/DDBJ databases">
        <title>Complete sequence of Fibrobacter succinogenes subsp. succinogenes S85.</title>
        <authorList>
            <person name="Durkin A.S."/>
            <person name="Nelson K.E."/>
            <person name="Morrison M."/>
            <person name="Forsberg C.W."/>
            <person name="Wilson D.B."/>
            <person name="Russell J.B."/>
            <person name="Cann I.K.O."/>
            <person name="Mackie R.I."/>
            <person name="White B.A."/>
        </authorList>
    </citation>
    <scope>NUCLEOTIDE SEQUENCE [LARGE SCALE GENOMIC DNA]</scope>
    <source>
        <strain evidence="5">ATCC 19169 / S85</strain>
    </source>
</reference>
<dbReference type="Pfam" id="PF01364">
    <property type="entry name" value="Peptidase_C25"/>
    <property type="match status" value="1"/>
</dbReference>
<dbReference type="Gene3D" id="3.40.50.1460">
    <property type="match status" value="1"/>
</dbReference>
<name>D9S5Z5_FIBSS</name>
<dbReference type="EMBL" id="CP002158">
    <property type="protein sequence ID" value="ADL27286.1"/>
    <property type="molecule type" value="Genomic_DNA"/>
</dbReference>
<dbReference type="KEGG" id="fsc:FSU_0402"/>
<evidence type="ECO:0000313" key="4">
    <source>
        <dbReference type="EMBL" id="ADL27286.1"/>
    </source>
</evidence>
<accession>D9S5Z5</accession>
<dbReference type="Gene3D" id="3.40.50.10390">
    <property type="entry name" value="Gingipain r, domain 1"/>
    <property type="match status" value="1"/>
</dbReference>
<dbReference type="GO" id="GO:0006508">
    <property type="term" value="P:proteolysis"/>
    <property type="evidence" value="ECO:0007669"/>
    <property type="project" value="InterPro"/>
</dbReference>
<sequence>MNSIIKKFQILLVACATVSSWASSVIEDSNKRFVLDDEVLDSSTRSCEDGLGMRFAPENAFYVDEGDVPVRHYRLALPSNVKPSVSVTNSKLVSLGASPCKSIPAKIQSIDVSSPFFKDNLWMVDVFVPLYVKEGGSIALRKNFRLSVDFGAATSGGRNPGARALMQVVNAKSAAKFGSAASRKSLRRSASAEIDDVAQLVELVVGDENIATFSEDGMYAVSYEMLRTALRKVGREDTLLHGVPVEKVCVYGASPDTLPDMGPGEKLRNPNQLFELPIKVDDRNSNGIFDDGDSLFFVGYGNAFWKRTDSEPTQVPDVPKTNMGYFHSYSPYSFYQHFILGYKQTGSGLRLKTIEPPKSTAKSIEWLRYVRAEKDELLRDGYYGRVVDWEKTTGKEYFWKWREFGDTLSLSSADLDFKTTTRLPGLVSGGKGFVALSFFPLRSQSASMMFSDSTYEKRINPIVFNLKVNGISYSKLKSDSFYWASGDILPGGNFGIPTSDLKSDGNKFELTIYDNSYQHDRFDGYSVAYQWEPAKVSIDSSEWLLPGFATGVIRIPVGTDSDLRVMKFKDFAPVGLLKITDGEAIDSIGANEDVRYLLFNNGNRRKALSLKGVAAPSKNAVQKLSQISSKTEYLIITPDVFLAQAESLAVFRSSEKSASQLVTAVVSAENIYRHYTGGALSPIAIRNYIAYARSVCPDLRFVLLAGGGNYDYRGKANIGENYIPPFEKEASVTEDFFAVLDSGEVVRSGKTYDVDLALGRLPVTTVQEFEDYIDKAKDYDYIGRFDHGEWKSTLLLAADDDRNAGSADPMDHTIYQENLANLIDTTAESQGFRMNMKKVYLLNYEADAAEQKQEAANDFLNMLNQGALMTVFYGHGSKVAWASEGLMKLSYLPKLSNEKRYTVLNSFSCTVGRFDEGGSKSMTEAFVLLPNAGAIAAVGAARETYAKPNEVFAKNFIGPALLKDGNYLGVAYMQAKDNVFLHSKSVPTYTNNVYNSEHYVYMGEPVIRMPLAELKVSMDSPLDSIKALEKIKLSGKVSGMSSGNIALTLREGRFTKRLDMISTSNYADVKYDGPLIYSEVVPVVGGRFETEFVTPKKLNIGDSLAELRGWAYSSNDVAVGRYFEKNIKITGISNYADSLNDKAPPTIKIQLCNANESTSFADNQFVKLLTPACLQVVVEDETALDYREQADEGITFEMFGLENSYHPTLFLEQSSKRAVVRKSFTTETYPPGNYTFKVRAMDVLGNVSIKILNIEITEAMQAGLADVFNVPNPMGKKGTTFYFKNLAVGVESDVNIFIYNQHGRLVKVIKNAKSGVTQWDGRDNYGRLLANGLYHYVVRSKTRIVNSSSDTKMKSKTQTWTKKQKLLISR</sequence>
<proteinExistence type="predicted"/>
<gene>
    <name evidence="4" type="ordered locus">FSU_0402</name>
</gene>
<evidence type="ECO:0000256" key="1">
    <source>
        <dbReference type="ARBA" id="ARBA00022729"/>
    </source>
</evidence>
<dbReference type="SUPFAM" id="SSF52129">
    <property type="entry name" value="Caspase-like"/>
    <property type="match status" value="1"/>
</dbReference>
<dbReference type="InterPro" id="IPR029031">
    <property type="entry name" value="Gingipain_N_sf"/>
</dbReference>
<protein>
    <submittedName>
        <fullName evidence="4">Conserved domain protein</fullName>
    </submittedName>
</protein>
<dbReference type="Proteomes" id="UP000000517">
    <property type="component" value="Chromosome"/>
</dbReference>
<keyword evidence="1 2" id="KW-0732">Signal</keyword>
<feature type="signal peptide" evidence="2">
    <location>
        <begin position="1"/>
        <end position="22"/>
    </location>
</feature>
<evidence type="ECO:0000259" key="3">
    <source>
        <dbReference type="Pfam" id="PF01364"/>
    </source>
</evidence>
<dbReference type="OrthoDB" id="9809780at2"/>
<dbReference type="STRING" id="59374.FSU_0402"/>
<dbReference type="eggNOG" id="COG1572">
    <property type="taxonomic scope" value="Bacteria"/>
</dbReference>
<feature type="chain" id="PRO_5003127929" evidence="2">
    <location>
        <begin position="23"/>
        <end position="1370"/>
    </location>
</feature>
<dbReference type="InterPro" id="IPR029030">
    <property type="entry name" value="Caspase-like_dom_sf"/>
</dbReference>
<dbReference type="RefSeq" id="WP_014545220.1">
    <property type="nucleotide sequence ID" value="NC_013410.1"/>
</dbReference>
<evidence type="ECO:0000256" key="2">
    <source>
        <dbReference type="SAM" id="SignalP"/>
    </source>
</evidence>
<feature type="domain" description="Gingipain" evidence="3">
    <location>
        <begin position="633"/>
        <end position="1009"/>
    </location>
</feature>
<dbReference type="HOGENOM" id="CLU_256342_0_0_0"/>
<organism evidence="4 5">
    <name type="scientific">Fibrobacter succinogenes (strain ATCC 19169 / S85)</name>
    <dbReference type="NCBI Taxonomy" id="59374"/>
    <lineage>
        <taxon>Bacteria</taxon>
        <taxon>Pseudomonadati</taxon>
        <taxon>Fibrobacterota</taxon>
        <taxon>Fibrobacteria</taxon>
        <taxon>Fibrobacterales</taxon>
        <taxon>Fibrobacteraceae</taxon>
        <taxon>Fibrobacter</taxon>
    </lineage>
</organism>
<evidence type="ECO:0000313" key="5">
    <source>
        <dbReference type="Proteomes" id="UP000000517"/>
    </source>
</evidence>